<dbReference type="SUPFAM" id="SSF46894">
    <property type="entry name" value="C-terminal effector domain of the bipartite response regulators"/>
    <property type="match status" value="1"/>
</dbReference>
<dbReference type="InterPro" id="IPR016032">
    <property type="entry name" value="Sig_transdc_resp-reg_C-effctor"/>
</dbReference>
<evidence type="ECO:0000256" key="1">
    <source>
        <dbReference type="ARBA" id="ARBA00022741"/>
    </source>
</evidence>
<dbReference type="Gene3D" id="1.10.10.10">
    <property type="entry name" value="Winged helix-like DNA-binding domain superfamily/Winged helix DNA-binding domain"/>
    <property type="match status" value="1"/>
</dbReference>
<keyword evidence="1" id="KW-0547">Nucleotide-binding</keyword>
<evidence type="ECO:0000313" key="5">
    <source>
        <dbReference type="Proteomes" id="UP001519863"/>
    </source>
</evidence>
<dbReference type="InterPro" id="IPR027417">
    <property type="entry name" value="P-loop_NTPase"/>
</dbReference>
<evidence type="ECO:0000256" key="2">
    <source>
        <dbReference type="ARBA" id="ARBA00022840"/>
    </source>
</evidence>
<keyword evidence="5" id="KW-1185">Reference proteome</keyword>
<protein>
    <submittedName>
        <fullName evidence="4">LuxR C-terminal-related transcriptional regulator</fullName>
    </submittedName>
</protein>
<reference evidence="4 5" key="1">
    <citation type="journal article" date="2013" name="Antonie Van Leeuwenhoek">
        <title>Actinoplanes hulinensis sp. nov., a novel actinomycete isolated from soybean root (Glycine max (L.) Merr).</title>
        <authorList>
            <person name="Shen Y."/>
            <person name="Liu C."/>
            <person name="Wang X."/>
            <person name="Zhao J."/>
            <person name="Jia F."/>
            <person name="Zhang Y."/>
            <person name="Wang L."/>
            <person name="Yang D."/>
            <person name="Xiang W."/>
        </authorList>
    </citation>
    <scope>NUCLEOTIDE SEQUENCE [LARGE SCALE GENOMIC DNA]</scope>
    <source>
        <strain evidence="4 5">NEAU-M9</strain>
    </source>
</reference>
<organism evidence="4 5">
    <name type="scientific">Actinoplanes hulinensis</name>
    <dbReference type="NCBI Taxonomy" id="1144547"/>
    <lineage>
        <taxon>Bacteria</taxon>
        <taxon>Bacillati</taxon>
        <taxon>Actinomycetota</taxon>
        <taxon>Actinomycetes</taxon>
        <taxon>Micromonosporales</taxon>
        <taxon>Micromonosporaceae</taxon>
        <taxon>Actinoplanes</taxon>
    </lineage>
</organism>
<dbReference type="InterPro" id="IPR041664">
    <property type="entry name" value="AAA_16"/>
</dbReference>
<dbReference type="PRINTS" id="PR00038">
    <property type="entry name" value="HTHLUXR"/>
</dbReference>
<dbReference type="PROSITE" id="PS50043">
    <property type="entry name" value="HTH_LUXR_2"/>
    <property type="match status" value="1"/>
</dbReference>
<keyword evidence="2" id="KW-0067">ATP-binding</keyword>
<dbReference type="Pfam" id="PF13191">
    <property type="entry name" value="AAA_16"/>
    <property type="match status" value="1"/>
</dbReference>
<dbReference type="Pfam" id="PF00196">
    <property type="entry name" value="GerE"/>
    <property type="match status" value="1"/>
</dbReference>
<dbReference type="PANTHER" id="PTHR16305">
    <property type="entry name" value="TESTICULAR SOLUBLE ADENYLYL CYCLASE"/>
    <property type="match status" value="1"/>
</dbReference>
<evidence type="ECO:0000259" key="3">
    <source>
        <dbReference type="PROSITE" id="PS50043"/>
    </source>
</evidence>
<dbReference type="InterPro" id="IPR000792">
    <property type="entry name" value="Tscrpt_reg_LuxR_C"/>
</dbReference>
<dbReference type="RefSeq" id="WP_220145312.1">
    <property type="nucleotide sequence ID" value="NZ_JAHXZI010000009.1"/>
</dbReference>
<accession>A0ABS7B537</accession>
<evidence type="ECO:0000313" key="4">
    <source>
        <dbReference type="EMBL" id="MBW6435904.1"/>
    </source>
</evidence>
<feature type="domain" description="HTH luxR-type" evidence="3">
    <location>
        <begin position="896"/>
        <end position="961"/>
    </location>
</feature>
<sequence length="973" mass="104048">MAAAVDVPPARLRRLILDGARRMPAAERPAPGDGSASPAPPSIAVSGLGEVLRQPGTGVPMLYGREAELAVVDELLATGSGALIVRGEAGIGKSALLAYAAPKPGARVLRVTGTESEADLPFAALHLLLRPVLDRLRALPAQQSEALRGALGLGDTSPGDRFLVGLATLNLLVDLSETAPVRCLVDDAQWLDGESADALMFAARRLHTEPVMMLFAARDGFPTRGLTELRPAKLTPDAARRLLARHAADLPPTVRDQLVHEAQGNPLALIELPRMLTGDQRNGAVDPLSFAPGTAQPVADRVLLGFRDRIAALPAPTRTCLLLAALDHGDASSLARAADRLGTSPADLAEAERAGLVRVSAAGVVFHHPLVRTAVLLACDIADRIGAHRALAETVGDDRRAWHLAAVTSLPDENLAEQLENLALRARLRGGQTAVSAAYARAAELSADAAEAVRRWTAAASAAAEAGLWRRAGELVVKARRAAETTTPARAVRADLAHLRAGLAVEAGRPLDAVRLLHDGAEAADDPGTRLSLLGMAGYYTWASAAHPDQVPLARRTVRLCPDGDGLAGVVRTINDAFRQILAGEPVTTDVFQVLEQADRVPFELRFLVLFQAIVRAEHDRMLTGAIDIVEDCRTQGRVGRMPQAMTLLAIAQLMDGRHPAARSTAAEGMVLATDVGRPFWRGYLAGVHAWLSAVAGREQECEALTDEAIQEADQRQWMPGACWAEYARVGLDLGLGRYGAVLDRVDRAMRGPTRHAFIWRYCWPDYVEAAVRAGEPHRAPDRLHAYAEWAEATGRAGTLAILHRARALLAPEDTAGDLYERALLLHARSRQPFDEARTSLVYGEWLRRHRGRAEARPHLRAAMEAFDRIGAAPWSARAATELRAAGLALPDRSPIAGALATLTPQELQVVRLAVTGASNREIGAQLFLSPRTVASHLYKAFPKLGVTSRVELARFSHLTEAAPIAISLVSGP</sequence>
<dbReference type="SMART" id="SM00421">
    <property type="entry name" value="HTH_LUXR"/>
    <property type="match status" value="1"/>
</dbReference>
<name>A0ABS7B537_9ACTN</name>
<dbReference type="Proteomes" id="UP001519863">
    <property type="component" value="Unassembled WGS sequence"/>
</dbReference>
<dbReference type="CDD" id="cd06170">
    <property type="entry name" value="LuxR_C_like"/>
    <property type="match status" value="1"/>
</dbReference>
<dbReference type="InterPro" id="IPR036388">
    <property type="entry name" value="WH-like_DNA-bd_sf"/>
</dbReference>
<gene>
    <name evidence="4" type="ORF">KZ829_19365</name>
</gene>
<comment type="caution">
    <text evidence="4">The sequence shown here is derived from an EMBL/GenBank/DDBJ whole genome shotgun (WGS) entry which is preliminary data.</text>
</comment>
<dbReference type="EMBL" id="JAHXZI010000009">
    <property type="protein sequence ID" value="MBW6435904.1"/>
    <property type="molecule type" value="Genomic_DNA"/>
</dbReference>
<dbReference type="SUPFAM" id="SSF52540">
    <property type="entry name" value="P-loop containing nucleoside triphosphate hydrolases"/>
    <property type="match status" value="1"/>
</dbReference>
<dbReference type="PANTHER" id="PTHR16305:SF35">
    <property type="entry name" value="TRANSCRIPTIONAL ACTIVATOR DOMAIN"/>
    <property type="match status" value="1"/>
</dbReference>
<proteinExistence type="predicted"/>